<dbReference type="Gene3D" id="3.40.50.150">
    <property type="entry name" value="Vaccinia Virus protein VP39"/>
    <property type="match status" value="1"/>
</dbReference>
<dbReference type="RefSeq" id="WP_132680456.1">
    <property type="nucleotide sequence ID" value="NZ_SMLA01000002.1"/>
</dbReference>
<dbReference type="InterPro" id="IPR029063">
    <property type="entry name" value="SAM-dependent_MTases_sf"/>
</dbReference>
<reference evidence="2 3" key="1">
    <citation type="submission" date="2019-03" db="EMBL/GenBank/DDBJ databases">
        <title>Draft genome sequences of novel Actinobacteria.</title>
        <authorList>
            <person name="Sahin N."/>
            <person name="Ay H."/>
            <person name="Saygin H."/>
        </authorList>
    </citation>
    <scope>NUCLEOTIDE SEQUENCE [LARGE SCALE GENOMIC DNA]</scope>
    <source>
        <strain evidence="2 3">5K548</strain>
    </source>
</reference>
<evidence type="ECO:0000313" key="3">
    <source>
        <dbReference type="Proteomes" id="UP000294723"/>
    </source>
</evidence>
<name>A0A4R5C1N8_9PSEU</name>
<accession>A0A4R5C1N8</accession>
<dbReference type="InterPro" id="IPR025714">
    <property type="entry name" value="Methyltranfer_dom"/>
</dbReference>
<gene>
    <name evidence="2" type="ORF">E1202_01525</name>
</gene>
<dbReference type="PANTHER" id="PTHR43591:SF24">
    <property type="entry name" value="2-METHOXY-6-POLYPRENYL-1,4-BENZOQUINOL METHYLASE, MITOCHONDRIAL"/>
    <property type="match status" value="1"/>
</dbReference>
<dbReference type="SUPFAM" id="SSF53335">
    <property type="entry name" value="S-adenosyl-L-methionine-dependent methyltransferases"/>
    <property type="match status" value="1"/>
</dbReference>
<evidence type="ECO:0000259" key="1">
    <source>
        <dbReference type="Pfam" id="PF13847"/>
    </source>
</evidence>
<organism evidence="2 3">
    <name type="scientific">Saccharopolyspora karakumensis</name>
    <dbReference type="NCBI Taxonomy" id="2530386"/>
    <lineage>
        <taxon>Bacteria</taxon>
        <taxon>Bacillati</taxon>
        <taxon>Actinomycetota</taxon>
        <taxon>Actinomycetes</taxon>
        <taxon>Pseudonocardiales</taxon>
        <taxon>Pseudonocardiaceae</taxon>
        <taxon>Saccharopolyspora</taxon>
    </lineage>
</organism>
<keyword evidence="3" id="KW-1185">Reference proteome</keyword>
<dbReference type="GO" id="GO:0032259">
    <property type="term" value="P:methylation"/>
    <property type="evidence" value="ECO:0007669"/>
    <property type="project" value="UniProtKB-KW"/>
</dbReference>
<proteinExistence type="predicted"/>
<dbReference type="PANTHER" id="PTHR43591">
    <property type="entry name" value="METHYLTRANSFERASE"/>
    <property type="match status" value="1"/>
</dbReference>
<dbReference type="EMBL" id="SMLA01000002">
    <property type="protein sequence ID" value="TDD92695.1"/>
    <property type="molecule type" value="Genomic_DNA"/>
</dbReference>
<feature type="domain" description="Methyltransferase" evidence="1">
    <location>
        <begin position="37"/>
        <end position="147"/>
    </location>
</feature>
<keyword evidence="2" id="KW-0808">Transferase</keyword>
<dbReference type="CDD" id="cd02440">
    <property type="entry name" value="AdoMet_MTases"/>
    <property type="match status" value="1"/>
</dbReference>
<comment type="caution">
    <text evidence="2">The sequence shown here is derived from an EMBL/GenBank/DDBJ whole genome shotgun (WGS) entry which is preliminary data.</text>
</comment>
<dbReference type="Pfam" id="PF13847">
    <property type="entry name" value="Methyltransf_31"/>
    <property type="match status" value="1"/>
</dbReference>
<dbReference type="AlphaFoldDB" id="A0A4R5C1N8"/>
<keyword evidence="2" id="KW-0489">Methyltransferase</keyword>
<dbReference type="GO" id="GO:0008168">
    <property type="term" value="F:methyltransferase activity"/>
    <property type="evidence" value="ECO:0007669"/>
    <property type="project" value="UniProtKB-KW"/>
</dbReference>
<protein>
    <submittedName>
        <fullName evidence="2">Methyltransferase domain-containing protein</fullName>
    </submittedName>
</protein>
<dbReference type="Proteomes" id="UP000294723">
    <property type="component" value="Unassembled WGS sequence"/>
</dbReference>
<evidence type="ECO:0000313" key="2">
    <source>
        <dbReference type="EMBL" id="TDD92695.1"/>
    </source>
</evidence>
<sequence>MSAQDTYTHGHHESVLRSHQWRTAENSAAYLLGDLRPGIQVLDVGCGPGTITLDFAERVAPGQVLGVDNVEEPLVISRAAAAERGVDNVRFEVADVYRLPHADDSFDVVHAHQVLQHLTDPVAALREMRRVCKPGGVVAARDADYGGMRWSPDHPGMDRWLELYREVAHRNDAYPDGGKHLKTWALQAGFSDVECTASAWCFATPEERAWWGDLWADRIRQSSFAEQAIAYGLTTPGELESLARAWHAWRDAETGWFAVLNGEVRCRP</sequence>